<evidence type="ECO:0000256" key="1">
    <source>
        <dbReference type="SAM" id="MobiDB-lite"/>
    </source>
</evidence>
<feature type="region of interest" description="Disordered" evidence="1">
    <location>
        <begin position="1"/>
        <end position="73"/>
    </location>
</feature>
<organism evidence="2">
    <name type="scientific">Saccharum spontaneum</name>
    <name type="common">Wild sugarcane</name>
    <dbReference type="NCBI Taxonomy" id="62335"/>
    <lineage>
        <taxon>Eukaryota</taxon>
        <taxon>Viridiplantae</taxon>
        <taxon>Streptophyta</taxon>
        <taxon>Embryophyta</taxon>
        <taxon>Tracheophyta</taxon>
        <taxon>Spermatophyta</taxon>
        <taxon>Magnoliopsida</taxon>
        <taxon>Liliopsida</taxon>
        <taxon>Poales</taxon>
        <taxon>Poaceae</taxon>
        <taxon>PACMAD clade</taxon>
        <taxon>Panicoideae</taxon>
        <taxon>Andropogonodae</taxon>
        <taxon>Andropogoneae</taxon>
        <taxon>Saccharinae</taxon>
        <taxon>Saccharum</taxon>
        <taxon>Saccharum officinarum species complex</taxon>
    </lineage>
</organism>
<reference evidence="2" key="1">
    <citation type="submission" date="2018-04" db="EMBL/GenBank/DDBJ databases">
        <title>Comparative Analysis of Homologous Sequences of Saccharum officinarum and Saccharum spontaneum Reveals Independent Polyploidization Events.</title>
        <authorList>
            <person name="Sharma A."/>
            <person name="Song J."/>
            <person name="Lin Q."/>
            <person name="Singh R."/>
            <person name="Ramos N."/>
            <person name="Wang K."/>
            <person name="Zhang J."/>
            <person name="Ming R."/>
            <person name="Yu Q."/>
        </authorList>
    </citation>
    <scope>NUCLEOTIDE SEQUENCE</scope>
</reference>
<evidence type="ECO:0000313" key="2">
    <source>
        <dbReference type="EMBL" id="AWA44926.1"/>
    </source>
</evidence>
<feature type="compositionally biased region" description="Basic residues" evidence="1">
    <location>
        <begin position="17"/>
        <end position="46"/>
    </location>
</feature>
<proteinExistence type="predicted"/>
<gene>
    <name evidence="2" type="ORF">SS48H02_000001</name>
</gene>
<accession>A0A678THU5</accession>
<sequence>MNKSVQTSPAQPPISPHQRHPSRRGWRPRHSGHLQRPSPHRHHSTHHRPDAGADVGMDGVQEVFDGMPMSDPMQTSRRTYADLARQRVNVAELLLDKI</sequence>
<dbReference type="EMBL" id="MH182544">
    <property type="protein sequence ID" value="AWA44926.1"/>
    <property type="molecule type" value="Genomic_DNA"/>
</dbReference>
<name>A0A678THU5_SACSP</name>
<dbReference type="AlphaFoldDB" id="A0A678THU5"/>
<protein>
    <submittedName>
        <fullName evidence="2">Uncharacterized protein</fullName>
    </submittedName>
</protein>